<name>A0A2H6LMN3_9NOSO</name>
<protein>
    <submittedName>
        <fullName evidence="1">Riboflavin synthase subunit alpha</fullName>
    </submittedName>
</protein>
<dbReference type="AlphaFoldDB" id="A0A2H6LMN3"/>
<keyword evidence="2" id="KW-1185">Reference proteome</keyword>
<comment type="caution">
    <text evidence="1">The sequence shown here is derived from an EMBL/GenBank/DDBJ whole genome shotgun (WGS) entry which is preliminary data.</text>
</comment>
<dbReference type="Proteomes" id="UP000236527">
    <property type="component" value="Unassembled WGS sequence"/>
</dbReference>
<evidence type="ECO:0000313" key="1">
    <source>
        <dbReference type="EMBL" id="GBE94406.1"/>
    </source>
</evidence>
<sequence length="77" mass="8330">MLSSGDDVGAGIMNGNISGSAVVAALDGCNCPKRMKIPIPRPKQKQKLIKPKESNCINFWFTIMHSSKDGISLLQQN</sequence>
<evidence type="ECO:0000313" key="2">
    <source>
        <dbReference type="Proteomes" id="UP000236527"/>
    </source>
</evidence>
<dbReference type="EMBL" id="BDGE01000077">
    <property type="protein sequence ID" value="GBE94406.1"/>
    <property type="molecule type" value="Genomic_DNA"/>
</dbReference>
<accession>A0A2H6LMN3</accession>
<organism evidence="1 2">
    <name type="scientific">Nostoc cycadae WK-1</name>
    <dbReference type="NCBI Taxonomy" id="1861711"/>
    <lineage>
        <taxon>Bacteria</taxon>
        <taxon>Bacillati</taxon>
        <taxon>Cyanobacteriota</taxon>
        <taxon>Cyanophyceae</taxon>
        <taxon>Nostocales</taxon>
        <taxon>Nostocaceae</taxon>
        <taxon>Nostoc</taxon>
    </lineage>
</organism>
<proteinExistence type="predicted"/>
<gene>
    <name evidence="1" type="ORF">NCWK1_4182</name>
</gene>
<reference evidence="2" key="1">
    <citation type="journal article" date="2018" name="Genome Announc.">
        <title>Draft Genome Sequence of the Nitrogen-Fixing and Hormogonia-Inducing Cyanobacterium Nostoc cycadae Strain WK-1, Isolated from the Coralloid Roots of Cycas revoluta.</title>
        <authorList>
            <person name="Kanesaki Y."/>
            <person name="Hirose M."/>
            <person name="Hirose Y."/>
            <person name="Fujisawa T."/>
            <person name="Nakamura Y."/>
            <person name="Watanabe S."/>
            <person name="Matsunaga S."/>
            <person name="Uchida H."/>
            <person name="Murakami A."/>
        </authorList>
    </citation>
    <scope>NUCLEOTIDE SEQUENCE [LARGE SCALE GENOMIC DNA]</scope>
    <source>
        <strain evidence="2">WK-1</strain>
    </source>
</reference>